<accession>A0A9P5UG27</accession>
<comment type="caution">
    <text evidence="1">The sequence shown here is derived from an EMBL/GenBank/DDBJ whole genome shotgun (WGS) entry which is preliminary data.</text>
</comment>
<sequence length="222" mass="25511">MDTSQALRSKPAMVISAVCSRWRRNALSMPVMWSRISFQWKMDAGRDYRKDEHTGVFFSLANFLNRSQKCLKTVNLVVFGSPFLKPGVLHPLASVGHRASAWQVRVLEEYTLQYIAAEGKYVSCPVLPLYSRFIPSFPLSRLIPLVPLPTSSRWRNHNRHNYLLLTLPQVVLTTFPSLHLLCSIPRYALVLFPFPLVPCSTFPFTLTDRLRTFHDPVYPPYS</sequence>
<name>A0A9P5UG27_9AGAR</name>
<evidence type="ECO:0008006" key="3">
    <source>
        <dbReference type="Google" id="ProtNLM"/>
    </source>
</evidence>
<organism evidence="1 2">
    <name type="scientific">Rhodocollybia butyracea</name>
    <dbReference type="NCBI Taxonomy" id="206335"/>
    <lineage>
        <taxon>Eukaryota</taxon>
        <taxon>Fungi</taxon>
        <taxon>Dikarya</taxon>
        <taxon>Basidiomycota</taxon>
        <taxon>Agaricomycotina</taxon>
        <taxon>Agaricomycetes</taxon>
        <taxon>Agaricomycetidae</taxon>
        <taxon>Agaricales</taxon>
        <taxon>Marasmiineae</taxon>
        <taxon>Omphalotaceae</taxon>
        <taxon>Rhodocollybia</taxon>
    </lineage>
</organism>
<dbReference type="EMBL" id="JADNRY010000005">
    <property type="protein sequence ID" value="KAF9076968.1"/>
    <property type="molecule type" value="Genomic_DNA"/>
</dbReference>
<keyword evidence="2" id="KW-1185">Reference proteome</keyword>
<evidence type="ECO:0000313" key="2">
    <source>
        <dbReference type="Proteomes" id="UP000772434"/>
    </source>
</evidence>
<evidence type="ECO:0000313" key="1">
    <source>
        <dbReference type="EMBL" id="KAF9076968.1"/>
    </source>
</evidence>
<gene>
    <name evidence="1" type="ORF">BDP27DRAFT_1312915</name>
</gene>
<reference evidence="1" key="1">
    <citation type="submission" date="2020-11" db="EMBL/GenBank/DDBJ databases">
        <authorList>
            <consortium name="DOE Joint Genome Institute"/>
            <person name="Ahrendt S."/>
            <person name="Riley R."/>
            <person name="Andreopoulos W."/>
            <person name="Labutti K."/>
            <person name="Pangilinan J."/>
            <person name="Ruiz-Duenas F.J."/>
            <person name="Barrasa J.M."/>
            <person name="Sanchez-Garcia M."/>
            <person name="Camarero S."/>
            <person name="Miyauchi S."/>
            <person name="Serrano A."/>
            <person name="Linde D."/>
            <person name="Babiker R."/>
            <person name="Drula E."/>
            <person name="Ayuso-Fernandez I."/>
            <person name="Pacheco R."/>
            <person name="Padilla G."/>
            <person name="Ferreira P."/>
            <person name="Barriuso J."/>
            <person name="Kellner H."/>
            <person name="Castanera R."/>
            <person name="Alfaro M."/>
            <person name="Ramirez L."/>
            <person name="Pisabarro A.G."/>
            <person name="Kuo A."/>
            <person name="Tritt A."/>
            <person name="Lipzen A."/>
            <person name="He G."/>
            <person name="Yan M."/>
            <person name="Ng V."/>
            <person name="Cullen D."/>
            <person name="Martin F."/>
            <person name="Rosso M.-N."/>
            <person name="Henrissat B."/>
            <person name="Hibbett D."/>
            <person name="Martinez A.T."/>
            <person name="Grigoriev I.V."/>
        </authorList>
    </citation>
    <scope>NUCLEOTIDE SEQUENCE</scope>
    <source>
        <strain evidence="1">AH 40177</strain>
    </source>
</reference>
<dbReference type="Proteomes" id="UP000772434">
    <property type="component" value="Unassembled WGS sequence"/>
</dbReference>
<dbReference type="OrthoDB" id="3365698at2759"/>
<protein>
    <recommendedName>
        <fullName evidence="3">F-box domain-containing protein</fullName>
    </recommendedName>
</protein>
<proteinExistence type="predicted"/>
<dbReference type="AlphaFoldDB" id="A0A9P5UG27"/>